<keyword evidence="3" id="KW-1185">Reference proteome</keyword>
<name>A0A6H5IVF2_9HYME</name>
<protein>
    <recommendedName>
        <fullName evidence="4">RNA-directed DNA polymerase from mobile element jockey</fullName>
    </recommendedName>
</protein>
<sequence length="279" mass="31416">MSETKKTRRNNPGQGHHFKSNQDCTRESHTRELMDDMLKFDEHISNQAQKANKTYIALRALFCNAHLDKKAKIIAYQSLIRPILTYACPVWFNISNSLMEKMRIIERKILRTSTGLHRSEESNFTKRISNTQVYSAAAIPRLDTFIVKIVRQHIRNAMQVATNNLISGPFFPKDSYHIHACNTGFTPPKSFQFLDENNFIIVTVASPCTPPVSTSPRPGRLCRCTTRQTSGCSSPTRVQLAVGREGHEKSRGRGHGSPHRGDADGYGAGRLRIAATLHL</sequence>
<reference evidence="2 3" key="1">
    <citation type="submission" date="2020-02" db="EMBL/GenBank/DDBJ databases">
        <authorList>
            <person name="Ferguson B K."/>
        </authorList>
    </citation>
    <scope>NUCLEOTIDE SEQUENCE [LARGE SCALE GENOMIC DNA]</scope>
</reference>
<feature type="region of interest" description="Disordered" evidence="1">
    <location>
        <begin position="231"/>
        <end position="267"/>
    </location>
</feature>
<proteinExistence type="predicted"/>
<organism evidence="2 3">
    <name type="scientific">Trichogramma brassicae</name>
    <dbReference type="NCBI Taxonomy" id="86971"/>
    <lineage>
        <taxon>Eukaryota</taxon>
        <taxon>Metazoa</taxon>
        <taxon>Ecdysozoa</taxon>
        <taxon>Arthropoda</taxon>
        <taxon>Hexapoda</taxon>
        <taxon>Insecta</taxon>
        <taxon>Pterygota</taxon>
        <taxon>Neoptera</taxon>
        <taxon>Endopterygota</taxon>
        <taxon>Hymenoptera</taxon>
        <taxon>Apocrita</taxon>
        <taxon>Proctotrupomorpha</taxon>
        <taxon>Chalcidoidea</taxon>
        <taxon>Trichogrammatidae</taxon>
        <taxon>Trichogramma</taxon>
    </lineage>
</organism>
<dbReference type="AlphaFoldDB" id="A0A6H5IVF2"/>
<evidence type="ECO:0000313" key="2">
    <source>
        <dbReference type="EMBL" id="CAB0041059.1"/>
    </source>
</evidence>
<evidence type="ECO:0000256" key="1">
    <source>
        <dbReference type="SAM" id="MobiDB-lite"/>
    </source>
</evidence>
<dbReference type="Proteomes" id="UP000479190">
    <property type="component" value="Unassembled WGS sequence"/>
</dbReference>
<dbReference type="OrthoDB" id="7989680at2759"/>
<evidence type="ECO:0008006" key="4">
    <source>
        <dbReference type="Google" id="ProtNLM"/>
    </source>
</evidence>
<feature type="region of interest" description="Disordered" evidence="1">
    <location>
        <begin position="1"/>
        <end position="26"/>
    </location>
</feature>
<gene>
    <name evidence="2" type="ORF">TBRA_LOCUS12744</name>
</gene>
<dbReference type="EMBL" id="CADCXV010001085">
    <property type="protein sequence ID" value="CAB0041059.1"/>
    <property type="molecule type" value="Genomic_DNA"/>
</dbReference>
<evidence type="ECO:0000313" key="3">
    <source>
        <dbReference type="Proteomes" id="UP000479190"/>
    </source>
</evidence>
<accession>A0A6H5IVF2</accession>